<reference evidence="2" key="1">
    <citation type="submission" date="2015-10" db="EMBL/GenBank/DDBJ databases">
        <authorList>
            <person name="Gilbert D.G."/>
        </authorList>
    </citation>
    <scope>NUCLEOTIDE SEQUENCE</scope>
</reference>
<accession>A0A160TBL7</accession>
<dbReference type="PANTHER" id="PTHR34039">
    <property type="entry name" value="UPF0102 PROTEIN YRAN"/>
    <property type="match status" value="1"/>
</dbReference>
<organism evidence="2">
    <name type="scientific">hydrothermal vent metagenome</name>
    <dbReference type="NCBI Taxonomy" id="652676"/>
    <lineage>
        <taxon>unclassified sequences</taxon>
        <taxon>metagenomes</taxon>
        <taxon>ecological metagenomes</taxon>
    </lineage>
</organism>
<dbReference type="InterPro" id="IPR003509">
    <property type="entry name" value="UPF0102_YraN-like"/>
</dbReference>
<feature type="compositionally biased region" description="Basic and acidic residues" evidence="1">
    <location>
        <begin position="16"/>
        <end position="27"/>
    </location>
</feature>
<dbReference type="HAMAP" id="MF_00048">
    <property type="entry name" value="UPF0102"/>
    <property type="match status" value="1"/>
</dbReference>
<proteinExistence type="inferred from homology"/>
<dbReference type="Gene3D" id="3.40.1350.10">
    <property type="match status" value="1"/>
</dbReference>
<feature type="region of interest" description="Disordered" evidence="1">
    <location>
        <begin position="1"/>
        <end position="27"/>
    </location>
</feature>
<dbReference type="InterPro" id="IPR011335">
    <property type="entry name" value="Restrct_endonuc-II-like"/>
</dbReference>
<keyword evidence="2" id="KW-0540">Nuclease</keyword>
<dbReference type="AlphaFoldDB" id="A0A160TBL7"/>
<dbReference type="Pfam" id="PF02021">
    <property type="entry name" value="UPF0102"/>
    <property type="match status" value="1"/>
</dbReference>
<evidence type="ECO:0000256" key="1">
    <source>
        <dbReference type="SAM" id="MobiDB-lite"/>
    </source>
</evidence>
<dbReference type="SUPFAM" id="SSF52980">
    <property type="entry name" value="Restriction endonuclease-like"/>
    <property type="match status" value="1"/>
</dbReference>
<dbReference type="NCBIfam" id="NF009150">
    <property type="entry name" value="PRK12497.1-3"/>
    <property type="match status" value="1"/>
</dbReference>
<dbReference type="EMBL" id="CZQC01000003">
    <property type="protein sequence ID" value="CUS40039.1"/>
    <property type="molecule type" value="Genomic_DNA"/>
</dbReference>
<keyword evidence="2" id="KW-0255">Endonuclease</keyword>
<evidence type="ECO:0000313" key="2">
    <source>
        <dbReference type="EMBL" id="CUS40039.1"/>
    </source>
</evidence>
<dbReference type="InterPro" id="IPR011856">
    <property type="entry name" value="tRNA_endonuc-like_dom_sf"/>
</dbReference>
<dbReference type="GO" id="GO:0003676">
    <property type="term" value="F:nucleic acid binding"/>
    <property type="evidence" value="ECO:0007669"/>
    <property type="project" value="InterPro"/>
</dbReference>
<gene>
    <name evidence="2" type="ORF">MGWOODY_Tha1008</name>
</gene>
<sequence length="134" mass="15466">MWIPRNKAKSSASKGKTGDSSHRAAGERRELDAEEWLIQRGFVPITRNYRTRGGEIDLIMRDADTLVFVEVRYRKTTEHGTGAETITYHKQQRLRRAALHYLQKHFGSREPPCRFDVMSGTGDPVIFEWISNAF</sequence>
<dbReference type="PANTHER" id="PTHR34039:SF1">
    <property type="entry name" value="UPF0102 PROTEIN YRAN"/>
    <property type="match status" value="1"/>
</dbReference>
<dbReference type="GO" id="GO:0004519">
    <property type="term" value="F:endonuclease activity"/>
    <property type="evidence" value="ECO:0007669"/>
    <property type="project" value="UniProtKB-KW"/>
</dbReference>
<dbReference type="CDD" id="cd20736">
    <property type="entry name" value="PoNe_Nuclease"/>
    <property type="match status" value="1"/>
</dbReference>
<dbReference type="NCBIfam" id="TIGR00252">
    <property type="entry name" value="YraN family protein"/>
    <property type="match status" value="1"/>
</dbReference>
<name>A0A160TBL7_9ZZZZ</name>
<protein>
    <submittedName>
        <fullName evidence="2">Predicted endonuclease distantly related to archaeal Holliday junction resolvase</fullName>
    </submittedName>
</protein>
<keyword evidence="2" id="KW-0378">Hydrolase</keyword>